<evidence type="ECO:0000256" key="1">
    <source>
        <dbReference type="ARBA" id="ARBA00023015"/>
    </source>
</evidence>
<evidence type="ECO:0000256" key="2">
    <source>
        <dbReference type="ARBA" id="ARBA00023163"/>
    </source>
</evidence>
<feature type="transmembrane region" description="Helical" evidence="4">
    <location>
        <begin position="166"/>
        <end position="184"/>
    </location>
</feature>
<accession>A0ABQ7FDC0</accession>
<evidence type="ECO:0000313" key="6">
    <source>
        <dbReference type="Proteomes" id="UP000621266"/>
    </source>
</evidence>
<keyword evidence="2" id="KW-0804">Transcription</keyword>
<protein>
    <recommendedName>
        <fullName evidence="7">Zinc-finger domain-containing protein</fullName>
    </recommendedName>
</protein>
<keyword evidence="4" id="KW-0812">Transmembrane</keyword>
<feature type="compositionally biased region" description="Basic and acidic residues" evidence="3">
    <location>
        <begin position="121"/>
        <end position="136"/>
    </location>
</feature>
<sequence>MTSTTGTDEHPDVAEISALTEGLLAPERTVEVRNHMADCELCAEVGSSLEEIRALLGTLPGPARMPDDVAGRIDAALAAEALLDSTAPEAVSRGTCPDDDASGEQRPVSRETGALPGTRPVEPDSVDRAGHPDVSRHSRSSRRPWSHRHDSTGPGGRPRARRWRRAVLGAAAVFGFGIGGAVLVQSLAPSGENDAAAGRSLATDSASRTADGLNAAALEGRVEQLLADSAPEQAPSGTVGTQTSPPNPLRGVAVPPCVRNGIDSMAEPIAAEEDVFEGKAAYIVVLPHRDDATRVDAYVVDAACVGTSSGQSGDILLSRSYPRR</sequence>
<evidence type="ECO:0008006" key="7">
    <source>
        <dbReference type="Google" id="ProtNLM"/>
    </source>
</evidence>
<keyword evidence="1" id="KW-0805">Transcription regulation</keyword>
<evidence type="ECO:0000313" key="5">
    <source>
        <dbReference type="EMBL" id="KAF4405694.1"/>
    </source>
</evidence>
<feature type="compositionally biased region" description="Basic residues" evidence="3">
    <location>
        <begin position="137"/>
        <end position="146"/>
    </location>
</feature>
<keyword evidence="4" id="KW-0472">Membrane</keyword>
<dbReference type="InterPro" id="IPR041916">
    <property type="entry name" value="Anti_sigma_zinc_sf"/>
</dbReference>
<dbReference type="RefSeq" id="WP_156207633.1">
    <property type="nucleotide sequence ID" value="NZ_WHPN01000406.1"/>
</dbReference>
<keyword evidence="6" id="KW-1185">Reference proteome</keyword>
<feature type="compositionally biased region" description="Polar residues" evidence="3">
    <location>
        <begin position="235"/>
        <end position="244"/>
    </location>
</feature>
<dbReference type="Gene3D" id="1.10.10.1320">
    <property type="entry name" value="Anti-sigma factor, zinc-finger domain"/>
    <property type="match status" value="1"/>
</dbReference>
<comment type="caution">
    <text evidence="5">The sequence shown here is derived from an EMBL/GenBank/DDBJ whole genome shotgun (WGS) entry which is preliminary data.</text>
</comment>
<feature type="region of interest" description="Disordered" evidence="3">
    <location>
        <begin position="230"/>
        <end position="249"/>
    </location>
</feature>
<organism evidence="5 6">
    <name type="scientific">Streptomyces lycii</name>
    <dbReference type="NCBI Taxonomy" id="2654337"/>
    <lineage>
        <taxon>Bacteria</taxon>
        <taxon>Bacillati</taxon>
        <taxon>Actinomycetota</taxon>
        <taxon>Actinomycetes</taxon>
        <taxon>Kitasatosporales</taxon>
        <taxon>Streptomycetaceae</taxon>
        <taxon>Streptomyces</taxon>
    </lineage>
</organism>
<evidence type="ECO:0000256" key="4">
    <source>
        <dbReference type="SAM" id="Phobius"/>
    </source>
</evidence>
<gene>
    <name evidence="5" type="ORF">GCU69_29030</name>
</gene>
<feature type="region of interest" description="Disordered" evidence="3">
    <location>
        <begin position="88"/>
        <end position="160"/>
    </location>
</feature>
<dbReference type="EMBL" id="WHPN01000406">
    <property type="protein sequence ID" value="KAF4405694.1"/>
    <property type="molecule type" value="Genomic_DNA"/>
</dbReference>
<dbReference type="Proteomes" id="UP000621266">
    <property type="component" value="Unassembled WGS sequence"/>
</dbReference>
<reference evidence="5 6" key="1">
    <citation type="submission" date="2019-10" db="EMBL/GenBank/DDBJ databases">
        <title>Streptomyces tenebrisbrunneis sp.nov., an endogenous actinomycete isolated from of Lycium ruthenicum.</title>
        <authorList>
            <person name="Ma L."/>
        </authorList>
    </citation>
    <scope>NUCLEOTIDE SEQUENCE [LARGE SCALE GENOMIC DNA]</scope>
    <source>
        <strain evidence="5 6">TRM 66187</strain>
    </source>
</reference>
<evidence type="ECO:0000256" key="3">
    <source>
        <dbReference type="SAM" id="MobiDB-lite"/>
    </source>
</evidence>
<proteinExistence type="predicted"/>
<keyword evidence="4" id="KW-1133">Transmembrane helix</keyword>
<name>A0ABQ7FDC0_9ACTN</name>